<dbReference type="Gene3D" id="3.10.50.30">
    <property type="entry name" value="Transcription elongation factor, GreA/GreB, C-terminal domain"/>
    <property type="match status" value="1"/>
</dbReference>
<accession>A0ABX8B1I0</accession>
<evidence type="ECO:0000259" key="4">
    <source>
        <dbReference type="Pfam" id="PF01272"/>
    </source>
</evidence>
<protein>
    <submittedName>
        <fullName evidence="6">Transcription elongation factor GreA</fullName>
    </submittedName>
</protein>
<dbReference type="Gene3D" id="1.10.287.180">
    <property type="entry name" value="Transcription elongation factor, GreA/GreB, N-terminal domain"/>
    <property type="match status" value="1"/>
</dbReference>
<dbReference type="PIRSF" id="PIRSF006092">
    <property type="entry name" value="GreA_GreB"/>
    <property type="match status" value="1"/>
</dbReference>
<gene>
    <name evidence="6" type="ORF">J8C05_03140</name>
</gene>
<evidence type="ECO:0000313" key="6">
    <source>
        <dbReference type="EMBL" id="QUV94457.1"/>
    </source>
</evidence>
<dbReference type="Proteomes" id="UP000677668">
    <property type="component" value="Chromosome 1"/>
</dbReference>
<dbReference type="InterPro" id="IPR036805">
    <property type="entry name" value="Tscrpt_elong_fac_GreA/B_N_sf"/>
</dbReference>
<dbReference type="InterPro" id="IPR001437">
    <property type="entry name" value="Tscrpt_elong_fac_GreA/B_C"/>
</dbReference>
<dbReference type="Pfam" id="PF03449">
    <property type="entry name" value="GreA_GreB_N"/>
    <property type="match status" value="1"/>
</dbReference>
<dbReference type="InterPro" id="IPR036953">
    <property type="entry name" value="GreA/GreB_C_sf"/>
</dbReference>
<name>A0ABX8B1I0_9BACT</name>
<dbReference type="PROSITE" id="PS00829">
    <property type="entry name" value="GREAB_1"/>
    <property type="match status" value="1"/>
</dbReference>
<evidence type="ECO:0000256" key="2">
    <source>
        <dbReference type="ARBA" id="ARBA00023015"/>
    </source>
</evidence>
<comment type="similarity">
    <text evidence="1">Belongs to the GreA/GreB family.</text>
</comment>
<dbReference type="InterPro" id="IPR018151">
    <property type="entry name" value="TF_GreA/GreB_CS"/>
</dbReference>
<reference evidence="6 7" key="1">
    <citation type="submission" date="2021-03" db="EMBL/GenBank/DDBJ databases">
        <title>Genomic and phenotypic characterization of Chloracidobacterium isolates provides evidence for multiple species.</title>
        <authorList>
            <person name="Saini M.K."/>
            <person name="Costas A.M.G."/>
            <person name="Tank M."/>
            <person name="Bryant D.A."/>
        </authorList>
    </citation>
    <scope>NUCLEOTIDE SEQUENCE [LARGE SCALE GENOMIC DNA]</scope>
    <source>
        <strain evidence="6 7">N</strain>
    </source>
</reference>
<feature type="domain" description="Transcription elongation factor GreA/GreB C-terminal" evidence="4">
    <location>
        <begin position="74"/>
        <end position="147"/>
    </location>
</feature>
<dbReference type="SUPFAM" id="SSF54534">
    <property type="entry name" value="FKBP-like"/>
    <property type="match status" value="1"/>
</dbReference>
<evidence type="ECO:0000256" key="1">
    <source>
        <dbReference type="ARBA" id="ARBA00008213"/>
    </source>
</evidence>
<keyword evidence="3" id="KW-0804">Transcription</keyword>
<dbReference type="InterPro" id="IPR023459">
    <property type="entry name" value="Tscrpt_elong_fac_GreA/B_fam"/>
</dbReference>
<keyword evidence="7" id="KW-1185">Reference proteome</keyword>
<dbReference type="SUPFAM" id="SSF46557">
    <property type="entry name" value="GreA transcript cleavage protein, N-terminal domain"/>
    <property type="match status" value="1"/>
</dbReference>
<evidence type="ECO:0000256" key="3">
    <source>
        <dbReference type="ARBA" id="ARBA00023163"/>
    </source>
</evidence>
<dbReference type="EMBL" id="CP072642">
    <property type="protein sequence ID" value="QUV94457.1"/>
    <property type="molecule type" value="Genomic_DNA"/>
</dbReference>
<keyword evidence="6" id="KW-0251">Elongation factor</keyword>
<dbReference type="PANTHER" id="PTHR30437:SF4">
    <property type="entry name" value="TRANSCRIPTION ELONGATION FACTOR GREA"/>
    <property type="match status" value="1"/>
</dbReference>
<dbReference type="Pfam" id="PF01272">
    <property type="entry name" value="GreA_GreB"/>
    <property type="match status" value="1"/>
</dbReference>
<feature type="domain" description="Transcription elongation factor GreA/GreB N-terminal" evidence="5">
    <location>
        <begin position="5"/>
        <end position="64"/>
    </location>
</feature>
<evidence type="ECO:0000259" key="5">
    <source>
        <dbReference type="Pfam" id="PF03449"/>
    </source>
</evidence>
<keyword evidence="2" id="KW-0805">Transcription regulation</keyword>
<keyword evidence="6" id="KW-0648">Protein biosynthesis</keyword>
<dbReference type="GO" id="GO:0003746">
    <property type="term" value="F:translation elongation factor activity"/>
    <property type="evidence" value="ECO:0007669"/>
    <property type="project" value="UniProtKB-KW"/>
</dbReference>
<dbReference type="PANTHER" id="PTHR30437">
    <property type="entry name" value="TRANSCRIPTION ELONGATION FACTOR GREA"/>
    <property type="match status" value="1"/>
</dbReference>
<dbReference type="RefSeq" id="WP_211422749.1">
    <property type="nucleotide sequence ID" value="NZ_CP072642.1"/>
</dbReference>
<sequence length="157" mass="17640">MNVREKLEAELRQLEQELKVDLPRELQRAAAYGDLRENGEYQAARERVRLVGARVAELHQRLAALATINLDSLPRDRAAYGSTLRVLDLDKDVEVTYRLVMPEEADVSQGLISTSSPLGRGFMGKQAGDEVEVQTPQGLRHFEILSLRTIHDDDSTT</sequence>
<evidence type="ECO:0000313" key="7">
    <source>
        <dbReference type="Proteomes" id="UP000677668"/>
    </source>
</evidence>
<proteinExistence type="inferred from homology"/>
<dbReference type="InterPro" id="IPR022691">
    <property type="entry name" value="Tscrpt_elong_fac_GreA/B_N"/>
</dbReference>
<organism evidence="6 7">
    <name type="scientific">Chloracidobacterium sp. N</name>
    <dbReference type="NCBI Taxonomy" id="2821540"/>
    <lineage>
        <taxon>Bacteria</taxon>
        <taxon>Pseudomonadati</taxon>
        <taxon>Acidobacteriota</taxon>
        <taxon>Terriglobia</taxon>
        <taxon>Terriglobales</taxon>
        <taxon>Acidobacteriaceae</taxon>
        <taxon>Chloracidobacterium</taxon>
        <taxon>Chloracidobacterium aggregatum</taxon>
    </lineage>
</organism>